<dbReference type="AlphaFoldDB" id="A0A382E7Q7"/>
<dbReference type="EMBL" id="UINC01043134">
    <property type="protein sequence ID" value="SVB46738.1"/>
    <property type="molecule type" value="Genomic_DNA"/>
</dbReference>
<protein>
    <submittedName>
        <fullName evidence="1">Uncharacterized protein</fullName>
    </submittedName>
</protein>
<name>A0A382E7Q7_9ZZZZ</name>
<evidence type="ECO:0000313" key="1">
    <source>
        <dbReference type="EMBL" id="SVB46738.1"/>
    </source>
</evidence>
<feature type="non-terminal residue" evidence="1">
    <location>
        <position position="23"/>
    </location>
</feature>
<reference evidence="1" key="1">
    <citation type="submission" date="2018-05" db="EMBL/GenBank/DDBJ databases">
        <authorList>
            <person name="Lanie J.A."/>
            <person name="Ng W.-L."/>
            <person name="Kazmierczak K.M."/>
            <person name="Andrzejewski T.M."/>
            <person name="Davidsen T.M."/>
            <person name="Wayne K.J."/>
            <person name="Tettelin H."/>
            <person name="Glass J.I."/>
            <person name="Rusch D."/>
            <person name="Podicherti R."/>
            <person name="Tsui H.-C.T."/>
            <person name="Winkler M.E."/>
        </authorList>
    </citation>
    <scope>NUCLEOTIDE SEQUENCE</scope>
</reference>
<feature type="non-terminal residue" evidence="1">
    <location>
        <position position="1"/>
    </location>
</feature>
<sequence>VFVVGRQVSGQKSLIYNAGSIIN</sequence>
<organism evidence="1">
    <name type="scientific">marine metagenome</name>
    <dbReference type="NCBI Taxonomy" id="408172"/>
    <lineage>
        <taxon>unclassified sequences</taxon>
        <taxon>metagenomes</taxon>
        <taxon>ecological metagenomes</taxon>
    </lineage>
</organism>
<proteinExistence type="predicted"/>
<gene>
    <name evidence="1" type="ORF">METZ01_LOCUS199592</name>
</gene>
<accession>A0A382E7Q7</accession>